<dbReference type="InterPro" id="IPR003593">
    <property type="entry name" value="AAA+_ATPase"/>
</dbReference>
<evidence type="ECO:0000256" key="2">
    <source>
        <dbReference type="ARBA" id="ARBA00022448"/>
    </source>
</evidence>
<feature type="transmembrane region" description="Helical" evidence="8">
    <location>
        <begin position="548"/>
        <end position="567"/>
    </location>
</feature>
<dbReference type="PROSITE" id="PS50893">
    <property type="entry name" value="ABC_TRANSPORTER_2"/>
    <property type="match status" value="1"/>
</dbReference>
<keyword evidence="2" id="KW-0813">Transport</keyword>
<dbReference type="Pfam" id="PF01061">
    <property type="entry name" value="ABC2_membrane"/>
    <property type="match status" value="1"/>
</dbReference>
<comment type="subcellular location">
    <subcellularLocation>
        <location evidence="1">Membrane</location>
        <topology evidence="1">Multi-pass membrane protein</topology>
    </subcellularLocation>
</comment>
<evidence type="ECO:0000256" key="1">
    <source>
        <dbReference type="ARBA" id="ARBA00004141"/>
    </source>
</evidence>
<dbReference type="PANTHER" id="PTHR48041">
    <property type="entry name" value="ABC TRANSPORTER G FAMILY MEMBER 28"/>
    <property type="match status" value="1"/>
</dbReference>
<feature type="transmembrane region" description="Helical" evidence="8">
    <location>
        <begin position="621"/>
        <end position="643"/>
    </location>
</feature>
<evidence type="ECO:0000259" key="9">
    <source>
        <dbReference type="PROSITE" id="PS50893"/>
    </source>
</evidence>
<evidence type="ECO:0000256" key="5">
    <source>
        <dbReference type="ARBA" id="ARBA00022840"/>
    </source>
</evidence>
<keyword evidence="3 8" id="KW-0812">Transmembrane</keyword>
<dbReference type="EMBL" id="HBIP01034436">
    <property type="protein sequence ID" value="CAE0505947.1"/>
    <property type="molecule type" value="Transcribed_RNA"/>
</dbReference>
<evidence type="ECO:0000256" key="4">
    <source>
        <dbReference type="ARBA" id="ARBA00022741"/>
    </source>
</evidence>
<keyword evidence="5" id="KW-0067">ATP-binding</keyword>
<gene>
    <name evidence="10" type="ORF">DTER00134_LOCUS21020</name>
</gene>
<feature type="transmembrane region" description="Helical" evidence="8">
    <location>
        <begin position="439"/>
        <end position="463"/>
    </location>
</feature>
<name>A0A7S3VTT2_DUNTE</name>
<dbReference type="InterPro" id="IPR013525">
    <property type="entry name" value="ABC2_TM"/>
</dbReference>
<keyword evidence="6 8" id="KW-1133">Transmembrane helix</keyword>
<dbReference type="Pfam" id="PF00005">
    <property type="entry name" value="ABC_tran"/>
    <property type="match status" value="1"/>
</dbReference>
<reference evidence="10" key="1">
    <citation type="submission" date="2021-01" db="EMBL/GenBank/DDBJ databases">
        <authorList>
            <person name="Corre E."/>
            <person name="Pelletier E."/>
            <person name="Niang G."/>
            <person name="Scheremetjew M."/>
            <person name="Finn R."/>
            <person name="Kale V."/>
            <person name="Holt S."/>
            <person name="Cochrane G."/>
            <person name="Meng A."/>
            <person name="Brown T."/>
            <person name="Cohen L."/>
        </authorList>
    </citation>
    <scope>NUCLEOTIDE SEQUENCE</scope>
    <source>
        <strain evidence="10">CCMP1320</strain>
    </source>
</reference>
<dbReference type="GO" id="GO:0016020">
    <property type="term" value="C:membrane"/>
    <property type="evidence" value="ECO:0007669"/>
    <property type="project" value="UniProtKB-SubCell"/>
</dbReference>
<feature type="transmembrane region" description="Helical" evidence="8">
    <location>
        <begin position="491"/>
        <end position="509"/>
    </location>
</feature>
<feature type="domain" description="ABC transporter" evidence="9">
    <location>
        <begin position="66"/>
        <end position="312"/>
    </location>
</feature>
<dbReference type="InterPro" id="IPR050352">
    <property type="entry name" value="ABCG_transporters"/>
</dbReference>
<dbReference type="SUPFAM" id="SSF52540">
    <property type="entry name" value="P-loop containing nucleoside triphosphate hydrolases"/>
    <property type="match status" value="1"/>
</dbReference>
<evidence type="ECO:0000256" key="6">
    <source>
        <dbReference type="ARBA" id="ARBA00022989"/>
    </source>
</evidence>
<evidence type="ECO:0000256" key="7">
    <source>
        <dbReference type="ARBA" id="ARBA00023136"/>
    </source>
</evidence>
<proteinExistence type="predicted"/>
<dbReference type="PANTHER" id="PTHR48041:SF91">
    <property type="entry name" value="ABC TRANSPORTER G FAMILY MEMBER 28"/>
    <property type="match status" value="1"/>
</dbReference>
<dbReference type="InterPro" id="IPR003439">
    <property type="entry name" value="ABC_transporter-like_ATP-bd"/>
</dbReference>
<accession>A0A7S3VTT2</accession>
<feature type="transmembrane region" description="Helical" evidence="8">
    <location>
        <begin position="515"/>
        <end position="536"/>
    </location>
</feature>
<protein>
    <recommendedName>
        <fullName evidence="9">ABC transporter domain-containing protein</fullName>
    </recommendedName>
</protein>
<dbReference type="InterPro" id="IPR027417">
    <property type="entry name" value="P-loop_NTPase"/>
</dbReference>
<dbReference type="GO" id="GO:0016887">
    <property type="term" value="F:ATP hydrolysis activity"/>
    <property type="evidence" value="ECO:0007669"/>
    <property type="project" value="InterPro"/>
</dbReference>
<feature type="transmembrane region" description="Helical" evidence="8">
    <location>
        <begin position="410"/>
        <end position="427"/>
    </location>
</feature>
<organism evidence="10">
    <name type="scientific">Dunaliella tertiolecta</name>
    <name type="common">Green alga</name>
    <dbReference type="NCBI Taxonomy" id="3047"/>
    <lineage>
        <taxon>Eukaryota</taxon>
        <taxon>Viridiplantae</taxon>
        <taxon>Chlorophyta</taxon>
        <taxon>core chlorophytes</taxon>
        <taxon>Chlorophyceae</taxon>
        <taxon>CS clade</taxon>
        <taxon>Chlamydomonadales</taxon>
        <taxon>Dunaliellaceae</taxon>
        <taxon>Dunaliella</taxon>
    </lineage>
</organism>
<feature type="transmembrane region" description="Helical" evidence="8">
    <location>
        <begin position="257"/>
        <end position="279"/>
    </location>
</feature>
<dbReference type="CDD" id="cd03213">
    <property type="entry name" value="ABCG_EPDR"/>
    <property type="match status" value="1"/>
</dbReference>
<dbReference type="Gene3D" id="3.40.50.300">
    <property type="entry name" value="P-loop containing nucleotide triphosphate hydrolases"/>
    <property type="match status" value="1"/>
</dbReference>
<evidence type="ECO:0000256" key="8">
    <source>
        <dbReference type="SAM" id="Phobius"/>
    </source>
</evidence>
<evidence type="ECO:0000256" key="3">
    <source>
        <dbReference type="ARBA" id="ARBA00022692"/>
    </source>
</evidence>
<dbReference type="SMART" id="SM00382">
    <property type="entry name" value="AAA"/>
    <property type="match status" value="1"/>
</dbReference>
<keyword evidence="4" id="KW-0547">Nucleotide-binding</keyword>
<keyword evidence="7 8" id="KW-0472">Membrane</keyword>
<evidence type="ECO:0000313" key="10">
    <source>
        <dbReference type="EMBL" id="CAE0505947.1"/>
    </source>
</evidence>
<dbReference type="AlphaFoldDB" id="A0A7S3VTT2"/>
<dbReference type="GO" id="GO:0005524">
    <property type="term" value="F:ATP binding"/>
    <property type="evidence" value="ECO:0007669"/>
    <property type="project" value="UniProtKB-KW"/>
</dbReference>
<sequence>MATKVDREKPVAVAIDMDGSDSSKETELQEITLAKNGQEGVPPEKHLKRSATSGLFSPGSTAGLQIVFKGLNYHVPSNQNKKERISLLKGLNGFINPNELTALMGPSGSGKTTLLDVLAGRKNAGILEGTVLFGSQKPSMAFLRRFTGYVEQFDTLIGILTVKEMLLYTAEMKRPVSEPYASKAAAVDDVLDKLALDSCKDTLIGNAMVKGISGGQAKRTNIGIALVTNPRVLFLDEPTSGLDSYTSNEVMRNVRQLAVGGVTICATIHSPTAYCFSLFSRLMMLVKGRIVYFGPISGGLAFAQQACPNLKEMEAGYNDAEFLVDFVTDADRQGRGNVLADFYDTSALAKENDQHLEMLLSKTHMIPKELEDQLNVKSATATPWWWGLWTIMRYRSRKNYKDPNYLGPRIADKILISLLIMTLYLLKGDDTNESNLTNIAAVLFMWVTLPAFGAAAYIPSLVLERSLFIRERADGLYHVITYLLSKILEEVLLAAIVTAVCAGFVFYGIQLQGAWVIFWLVYFLCLINGITLAYFIAALSPTMDVANALLPLYAVTLLFFAGFLFRFDNIPPWWKWYSYLNFLRYAWSALMRNQFDAMGDPEFLGTTVTDYFNIGGIDPDAHVGFLAIFFGVFFLLAWTTMSFRRYTDR</sequence>
<dbReference type="GO" id="GO:0140359">
    <property type="term" value="F:ABC-type transporter activity"/>
    <property type="evidence" value="ECO:0007669"/>
    <property type="project" value="InterPro"/>
</dbReference>